<dbReference type="InterPro" id="IPR023809">
    <property type="entry name" value="Thiopep_bacteriocin_synth_dom"/>
</dbReference>
<dbReference type="RefSeq" id="WP_109879031.1">
    <property type="nucleotide sequence ID" value="NZ_CP120983.1"/>
</dbReference>
<gene>
    <name evidence="2" type="ORF">P8A20_24940</name>
</gene>
<name>A0ABY9JFT5_9ACTN</name>
<reference evidence="2 3" key="1">
    <citation type="submission" date="2023-03" db="EMBL/GenBank/DDBJ databases">
        <title>Isolation and description of six Streptomyces strains from soil environments, able to metabolize different microbial glucans.</title>
        <authorList>
            <person name="Widen T."/>
            <person name="Larsbrink J."/>
        </authorList>
    </citation>
    <scope>NUCLEOTIDE SEQUENCE [LARGE SCALE GENOMIC DNA]</scope>
    <source>
        <strain evidence="2 3">Alt3</strain>
    </source>
</reference>
<evidence type="ECO:0000259" key="1">
    <source>
        <dbReference type="Pfam" id="PF14028"/>
    </source>
</evidence>
<protein>
    <submittedName>
        <fullName evidence="2">Thiopeptide-type bacteriocin biosynthesis protein</fullName>
    </submittedName>
</protein>
<accession>A0ABY9JFT5</accession>
<dbReference type="Pfam" id="PF14028">
    <property type="entry name" value="Lant_dehydr_C"/>
    <property type="match status" value="1"/>
</dbReference>
<dbReference type="NCBIfam" id="TIGR03891">
    <property type="entry name" value="thiopep_ocin"/>
    <property type="match status" value="1"/>
</dbReference>
<keyword evidence="3" id="KW-1185">Reference proteome</keyword>
<evidence type="ECO:0000313" key="3">
    <source>
        <dbReference type="Proteomes" id="UP001224433"/>
    </source>
</evidence>
<proteinExistence type="predicted"/>
<dbReference type="EMBL" id="CP120983">
    <property type="protein sequence ID" value="WLQ66618.1"/>
    <property type="molecule type" value="Genomic_DNA"/>
</dbReference>
<dbReference type="Proteomes" id="UP001224433">
    <property type="component" value="Chromosome"/>
</dbReference>
<evidence type="ECO:0000313" key="2">
    <source>
        <dbReference type="EMBL" id="WLQ66618.1"/>
    </source>
</evidence>
<feature type="domain" description="Thiopeptide-type bacteriocin biosynthesis" evidence="1">
    <location>
        <begin position="6"/>
        <end position="254"/>
    </location>
</feature>
<sequence>MSTPHWCQANVAFSHWEQAEATAISRITPLLRAAERDGALGTWFIIRKHPCWRIRYQSTATGRDHMSTVLDGLTAEGHIKSWTEIIYEPEHHAFGGDEAMASAHRFFHRDTLGLVGFLESDTGRHRRETSLMLCGLMMRSAQLDWYEQGDVWARVAAHRPQSPQAASLQGGQLHDAVHRLLRVDPQYAMQPGGPLAHAAEWARAYVEVGSELACLNETGHLHRGLRDVLAHHVFFAWNRLGLPYTTQATLTAAARTVIFGQDPAIERSAANHVEGS</sequence>
<organism evidence="2 3">
    <name type="scientific">Streptomyces glycanivorans</name>
    <dbReference type="NCBI Taxonomy" id="3033808"/>
    <lineage>
        <taxon>Bacteria</taxon>
        <taxon>Bacillati</taxon>
        <taxon>Actinomycetota</taxon>
        <taxon>Actinomycetes</taxon>
        <taxon>Kitasatosporales</taxon>
        <taxon>Streptomycetaceae</taxon>
        <taxon>Streptomyces</taxon>
    </lineage>
</organism>